<evidence type="ECO:0000313" key="2">
    <source>
        <dbReference type="EMBL" id="KAK8005818.1"/>
    </source>
</evidence>
<reference evidence="2 3" key="1">
    <citation type="submission" date="2023-01" db="EMBL/GenBank/DDBJ databases">
        <title>Analysis of 21 Apiospora genomes using comparative genomics revels a genus with tremendous synthesis potential of carbohydrate active enzymes and secondary metabolites.</title>
        <authorList>
            <person name="Sorensen T."/>
        </authorList>
    </citation>
    <scope>NUCLEOTIDE SEQUENCE [LARGE SCALE GENOMIC DNA]</scope>
    <source>
        <strain evidence="2 3">CBS 20057</strain>
    </source>
</reference>
<keyword evidence="3" id="KW-1185">Reference proteome</keyword>
<evidence type="ECO:0000313" key="3">
    <source>
        <dbReference type="Proteomes" id="UP001396898"/>
    </source>
</evidence>
<feature type="compositionally biased region" description="Polar residues" evidence="1">
    <location>
        <begin position="142"/>
        <end position="151"/>
    </location>
</feature>
<gene>
    <name evidence="2" type="ORF">PG991_012115</name>
</gene>
<dbReference type="Proteomes" id="UP001396898">
    <property type="component" value="Unassembled WGS sequence"/>
</dbReference>
<name>A0ABR1R8X6_9PEZI</name>
<feature type="compositionally biased region" description="Basic and acidic residues" evidence="1">
    <location>
        <begin position="18"/>
        <end position="33"/>
    </location>
</feature>
<organism evidence="2 3">
    <name type="scientific">Apiospora marii</name>
    <dbReference type="NCBI Taxonomy" id="335849"/>
    <lineage>
        <taxon>Eukaryota</taxon>
        <taxon>Fungi</taxon>
        <taxon>Dikarya</taxon>
        <taxon>Ascomycota</taxon>
        <taxon>Pezizomycotina</taxon>
        <taxon>Sordariomycetes</taxon>
        <taxon>Xylariomycetidae</taxon>
        <taxon>Amphisphaeriales</taxon>
        <taxon>Apiosporaceae</taxon>
        <taxon>Apiospora</taxon>
    </lineage>
</organism>
<dbReference type="EMBL" id="JAQQWI010000017">
    <property type="protein sequence ID" value="KAK8005818.1"/>
    <property type="molecule type" value="Genomic_DNA"/>
</dbReference>
<feature type="region of interest" description="Disordered" evidence="1">
    <location>
        <begin position="1"/>
        <end position="36"/>
    </location>
</feature>
<protein>
    <submittedName>
        <fullName evidence="2">Uncharacterized protein</fullName>
    </submittedName>
</protein>
<evidence type="ECO:0000256" key="1">
    <source>
        <dbReference type="SAM" id="MobiDB-lite"/>
    </source>
</evidence>
<feature type="compositionally biased region" description="Polar residues" evidence="1">
    <location>
        <begin position="1"/>
        <end position="11"/>
    </location>
</feature>
<proteinExistence type="predicted"/>
<sequence length="196" mass="21174">MPSPPCQQQRALGNRAVHHADREAAQGDVRDEIPPGVTKQDLQRTFVNSAMPYRPSFSMPRTPNDEVFCLRSSRALPAHRDMPHISLPVSLFPTQSIDETLELAAEAVDKPLQSGRVNALATMKPLYVPPSPAAPAEVGSPNPASVPQGHQPSSPPLPRRLPPEWATPQLPSMAPKPRNVPDTSQAVVVGSVDDRS</sequence>
<feature type="region of interest" description="Disordered" evidence="1">
    <location>
        <begin position="126"/>
        <end position="196"/>
    </location>
</feature>
<comment type="caution">
    <text evidence="2">The sequence shown here is derived from an EMBL/GenBank/DDBJ whole genome shotgun (WGS) entry which is preliminary data.</text>
</comment>
<accession>A0ABR1R8X6</accession>